<protein>
    <submittedName>
        <fullName evidence="2">Uncharacterized protein</fullName>
    </submittedName>
</protein>
<dbReference type="Proteomes" id="UP000317318">
    <property type="component" value="Chromosome"/>
</dbReference>
<gene>
    <name evidence="2" type="ORF">Pan189_12660</name>
</gene>
<dbReference type="RefSeq" id="WP_145363064.1">
    <property type="nucleotide sequence ID" value="NZ_CP036268.1"/>
</dbReference>
<evidence type="ECO:0000256" key="1">
    <source>
        <dbReference type="SAM" id="MobiDB-lite"/>
    </source>
</evidence>
<proteinExistence type="predicted"/>
<evidence type="ECO:0000313" key="3">
    <source>
        <dbReference type="Proteomes" id="UP000317318"/>
    </source>
</evidence>
<dbReference type="AlphaFoldDB" id="A0A517QZ42"/>
<dbReference type="KEGG" id="svp:Pan189_12660"/>
<dbReference type="SUPFAM" id="SSF56349">
    <property type="entry name" value="DNA breaking-rejoining enzymes"/>
    <property type="match status" value="1"/>
</dbReference>
<feature type="compositionally biased region" description="Basic residues" evidence="1">
    <location>
        <begin position="242"/>
        <end position="251"/>
    </location>
</feature>
<dbReference type="OrthoDB" id="211066at2"/>
<dbReference type="InterPro" id="IPR011010">
    <property type="entry name" value="DNA_brk_join_enz"/>
</dbReference>
<evidence type="ECO:0000313" key="2">
    <source>
        <dbReference type="EMBL" id="QDT36902.1"/>
    </source>
</evidence>
<reference evidence="2 3" key="1">
    <citation type="submission" date="2019-02" db="EMBL/GenBank/DDBJ databases">
        <title>Deep-cultivation of Planctomycetes and their phenomic and genomic characterization uncovers novel biology.</title>
        <authorList>
            <person name="Wiegand S."/>
            <person name="Jogler M."/>
            <person name="Boedeker C."/>
            <person name="Pinto D."/>
            <person name="Vollmers J."/>
            <person name="Rivas-Marin E."/>
            <person name="Kohn T."/>
            <person name="Peeters S.H."/>
            <person name="Heuer A."/>
            <person name="Rast P."/>
            <person name="Oberbeckmann S."/>
            <person name="Bunk B."/>
            <person name="Jeske O."/>
            <person name="Meyerdierks A."/>
            <person name="Storesund J.E."/>
            <person name="Kallscheuer N."/>
            <person name="Luecker S."/>
            <person name="Lage O.M."/>
            <person name="Pohl T."/>
            <person name="Merkel B.J."/>
            <person name="Hornburger P."/>
            <person name="Mueller R.-W."/>
            <person name="Bruemmer F."/>
            <person name="Labrenz M."/>
            <person name="Spormann A.M."/>
            <person name="Op den Camp H."/>
            <person name="Overmann J."/>
            <person name="Amann R."/>
            <person name="Jetten M.S.M."/>
            <person name="Mascher T."/>
            <person name="Medema M.H."/>
            <person name="Devos D.P."/>
            <person name="Kaster A.-K."/>
            <person name="Ovreas L."/>
            <person name="Rohde M."/>
            <person name="Galperin M.Y."/>
            <person name="Jogler C."/>
        </authorList>
    </citation>
    <scope>NUCLEOTIDE SEQUENCE [LARGE SCALE GENOMIC DNA]</scope>
    <source>
        <strain evidence="2 3">Pan189</strain>
    </source>
</reference>
<dbReference type="GO" id="GO:0003677">
    <property type="term" value="F:DNA binding"/>
    <property type="evidence" value="ECO:0007669"/>
    <property type="project" value="InterPro"/>
</dbReference>
<sequence>MPQKKSFRIGRVRGDLRGRVWYLTYHEQGQRQRPRVGPSLDEARQTAAQINGQLESGQTALLTFDRIGIDELRCRWLDYHEHVRRSSLQTLRRYRTATQHLIDFLNRSPVRSVAELLAAADEWLFPIAATLAFTRMRPGEVVHLFVENFDRDEGLPHVRCRPELATPKTFRHLFAATQQQRRVDPLLCNLLMGHTPEDGGKHRTGPGMTAVHTHTRVETLWQRHAATLMRAGRGSSGAARPLKSRTHHRLA</sequence>
<feature type="region of interest" description="Disordered" evidence="1">
    <location>
        <begin position="230"/>
        <end position="251"/>
    </location>
</feature>
<dbReference type="EMBL" id="CP036268">
    <property type="protein sequence ID" value="QDT36902.1"/>
    <property type="molecule type" value="Genomic_DNA"/>
</dbReference>
<accession>A0A517QZ42</accession>
<keyword evidence="3" id="KW-1185">Reference proteome</keyword>
<name>A0A517QZ42_9PLAN</name>
<organism evidence="2 3">
    <name type="scientific">Stratiformator vulcanicus</name>
    <dbReference type="NCBI Taxonomy" id="2527980"/>
    <lineage>
        <taxon>Bacteria</taxon>
        <taxon>Pseudomonadati</taxon>
        <taxon>Planctomycetota</taxon>
        <taxon>Planctomycetia</taxon>
        <taxon>Planctomycetales</taxon>
        <taxon>Planctomycetaceae</taxon>
        <taxon>Stratiformator</taxon>
    </lineage>
</organism>